<feature type="region of interest" description="Disordered" evidence="1">
    <location>
        <begin position="74"/>
        <end position="101"/>
    </location>
</feature>
<dbReference type="Proteomes" id="UP001371456">
    <property type="component" value="Unassembled WGS sequence"/>
</dbReference>
<sequence>MLAEENNNQDEQDHDLQPDYVKHGIGNPNDNTYFSKNNEEQAVVLWAKFLMKKDDHTITEIPTRTASSYMLVEENNNQDEQDHNQQPHQGKHGIGNPNDDTYSFGSLFLKLFNGKSSQQTKE</sequence>
<gene>
    <name evidence="2" type="ORF">RDI58_029125</name>
</gene>
<reference evidence="2 3" key="1">
    <citation type="submission" date="2024-02" db="EMBL/GenBank/DDBJ databases">
        <title>de novo genome assembly of Solanum bulbocastanum strain 11H21.</title>
        <authorList>
            <person name="Hosaka A.J."/>
        </authorList>
    </citation>
    <scope>NUCLEOTIDE SEQUENCE [LARGE SCALE GENOMIC DNA]</scope>
    <source>
        <tissue evidence="2">Young leaves</tissue>
    </source>
</reference>
<organism evidence="2 3">
    <name type="scientific">Solanum bulbocastanum</name>
    <name type="common">Wild potato</name>
    <dbReference type="NCBI Taxonomy" id="147425"/>
    <lineage>
        <taxon>Eukaryota</taxon>
        <taxon>Viridiplantae</taxon>
        <taxon>Streptophyta</taxon>
        <taxon>Embryophyta</taxon>
        <taxon>Tracheophyta</taxon>
        <taxon>Spermatophyta</taxon>
        <taxon>Magnoliopsida</taxon>
        <taxon>eudicotyledons</taxon>
        <taxon>Gunneridae</taxon>
        <taxon>Pentapetalae</taxon>
        <taxon>asterids</taxon>
        <taxon>lamiids</taxon>
        <taxon>Solanales</taxon>
        <taxon>Solanaceae</taxon>
        <taxon>Solanoideae</taxon>
        <taxon>Solaneae</taxon>
        <taxon>Solanum</taxon>
    </lineage>
</organism>
<comment type="caution">
    <text evidence="2">The sequence shown here is derived from an EMBL/GenBank/DDBJ whole genome shotgun (WGS) entry which is preliminary data.</text>
</comment>
<protein>
    <submittedName>
        <fullName evidence="2">Uncharacterized protein</fullName>
    </submittedName>
</protein>
<proteinExistence type="predicted"/>
<evidence type="ECO:0000256" key="1">
    <source>
        <dbReference type="SAM" id="MobiDB-lite"/>
    </source>
</evidence>
<name>A0AAN8SXH3_SOLBU</name>
<accession>A0AAN8SXH3</accession>
<feature type="region of interest" description="Disordered" evidence="1">
    <location>
        <begin position="1"/>
        <end position="34"/>
    </location>
</feature>
<evidence type="ECO:0000313" key="3">
    <source>
        <dbReference type="Proteomes" id="UP001371456"/>
    </source>
</evidence>
<keyword evidence="3" id="KW-1185">Reference proteome</keyword>
<evidence type="ECO:0000313" key="2">
    <source>
        <dbReference type="EMBL" id="KAK6773886.1"/>
    </source>
</evidence>
<dbReference type="EMBL" id="JBANQN010000012">
    <property type="protein sequence ID" value="KAK6773886.1"/>
    <property type="molecule type" value="Genomic_DNA"/>
</dbReference>
<dbReference type="AlphaFoldDB" id="A0AAN8SXH3"/>